<evidence type="ECO:0000313" key="1">
    <source>
        <dbReference type="EMBL" id="KAH3897671.1"/>
    </source>
</evidence>
<name>A0A9D4NNH5_DREPO</name>
<dbReference type="Proteomes" id="UP000828390">
    <property type="component" value="Unassembled WGS sequence"/>
</dbReference>
<comment type="caution">
    <text evidence="1">The sequence shown here is derived from an EMBL/GenBank/DDBJ whole genome shotgun (WGS) entry which is preliminary data.</text>
</comment>
<gene>
    <name evidence="1" type="ORF">DPMN_021864</name>
</gene>
<sequence length="188" mass="21958">MAARMRELLSHSNALQQFVTENNLQRRSVAKWVDINHDYLDFPSLDDNTLRLLALGTYQLKLTGSYIQEHIGSDCNLQLYREMEGLIRVRLQSRHVSSRLYLIWIRYDSDHIIGWYCRCKCGARTVGTNVLMLHQFCGTLDSKSRYLGNQVCKTGDNTLMMRLKYQRPLILLTQRKVISRSNALFILK</sequence>
<organism evidence="1 2">
    <name type="scientific">Dreissena polymorpha</name>
    <name type="common">Zebra mussel</name>
    <name type="synonym">Mytilus polymorpha</name>
    <dbReference type="NCBI Taxonomy" id="45954"/>
    <lineage>
        <taxon>Eukaryota</taxon>
        <taxon>Metazoa</taxon>
        <taxon>Spiralia</taxon>
        <taxon>Lophotrochozoa</taxon>
        <taxon>Mollusca</taxon>
        <taxon>Bivalvia</taxon>
        <taxon>Autobranchia</taxon>
        <taxon>Heteroconchia</taxon>
        <taxon>Euheterodonta</taxon>
        <taxon>Imparidentia</taxon>
        <taxon>Neoheterodontei</taxon>
        <taxon>Myida</taxon>
        <taxon>Dreissenoidea</taxon>
        <taxon>Dreissenidae</taxon>
        <taxon>Dreissena</taxon>
    </lineage>
</organism>
<reference evidence="1" key="1">
    <citation type="journal article" date="2019" name="bioRxiv">
        <title>The Genome of the Zebra Mussel, Dreissena polymorpha: A Resource for Invasive Species Research.</title>
        <authorList>
            <person name="McCartney M.A."/>
            <person name="Auch B."/>
            <person name="Kono T."/>
            <person name="Mallez S."/>
            <person name="Zhang Y."/>
            <person name="Obille A."/>
            <person name="Becker A."/>
            <person name="Abrahante J.E."/>
            <person name="Garbe J."/>
            <person name="Badalamenti J.P."/>
            <person name="Herman A."/>
            <person name="Mangelson H."/>
            <person name="Liachko I."/>
            <person name="Sullivan S."/>
            <person name="Sone E.D."/>
            <person name="Koren S."/>
            <person name="Silverstein K.A.T."/>
            <person name="Beckman K.B."/>
            <person name="Gohl D.M."/>
        </authorList>
    </citation>
    <scope>NUCLEOTIDE SEQUENCE</scope>
    <source>
        <strain evidence="1">Duluth1</strain>
        <tissue evidence="1">Whole animal</tissue>
    </source>
</reference>
<keyword evidence="2" id="KW-1185">Reference proteome</keyword>
<dbReference type="AlphaFoldDB" id="A0A9D4NNH5"/>
<proteinExistence type="predicted"/>
<accession>A0A9D4NNH5</accession>
<evidence type="ECO:0000313" key="2">
    <source>
        <dbReference type="Proteomes" id="UP000828390"/>
    </source>
</evidence>
<protein>
    <submittedName>
        <fullName evidence="1">Uncharacterized protein</fullName>
    </submittedName>
</protein>
<dbReference type="EMBL" id="JAIWYP010000001">
    <property type="protein sequence ID" value="KAH3897671.1"/>
    <property type="molecule type" value="Genomic_DNA"/>
</dbReference>
<reference evidence="1" key="2">
    <citation type="submission" date="2020-11" db="EMBL/GenBank/DDBJ databases">
        <authorList>
            <person name="McCartney M.A."/>
            <person name="Auch B."/>
            <person name="Kono T."/>
            <person name="Mallez S."/>
            <person name="Becker A."/>
            <person name="Gohl D.M."/>
            <person name="Silverstein K.A.T."/>
            <person name="Koren S."/>
            <person name="Bechman K.B."/>
            <person name="Herman A."/>
            <person name="Abrahante J.E."/>
            <person name="Garbe J."/>
        </authorList>
    </citation>
    <scope>NUCLEOTIDE SEQUENCE</scope>
    <source>
        <strain evidence="1">Duluth1</strain>
        <tissue evidence="1">Whole animal</tissue>
    </source>
</reference>